<dbReference type="Proteomes" id="UP000276133">
    <property type="component" value="Unassembled WGS sequence"/>
</dbReference>
<protein>
    <submittedName>
        <fullName evidence="1">Uncharacterized protein</fullName>
    </submittedName>
</protein>
<evidence type="ECO:0000313" key="1">
    <source>
        <dbReference type="EMBL" id="RNA20935.1"/>
    </source>
</evidence>
<organism evidence="1 2">
    <name type="scientific">Brachionus plicatilis</name>
    <name type="common">Marine rotifer</name>
    <name type="synonym">Brachionus muelleri</name>
    <dbReference type="NCBI Taxonomy" id="10195"/>
    <lineage>
        <taxon>Eukaryota</taxon>
        <taxon>Metazoa</taxon>
        <taxon>Spiralia</taxon>
        <taxon>Gnathifera</taxon>
        <taxon>Rotifera</taxon>
        <taxon>Eurotatoria</taxon>
        <taxon>Monogononta</taxon>
        <taxon>Pseudotrocha</taxon>
        <taxon>Ploima</taxon>
        <taxon>Brachionidae</taxon>
        <taxon>Brachionus</taxon>
    </lineage>
</organism>
<feature type="non-terminal residue" evidence="1">
    <location>
        <position position="79"/>
    </location>
</feature>
<reference evidence="1 2" key="1">
    <citation type="journal article" date="2018" name="Sci. Rep.">
        <title>Genomic signatures of local adaptation to the degree of environmental predictability in rotifers.</title>
        <authorList>
            <person name="Franch-Gras L."/>
            <person name="Hahn C."/>
            <person name="Garcia-Roger E.M."/>
            <person name="Carmona M.J."/>
            <person name="Serra M."/>
            <person name="Gomez A."/>
        </authorList>
    </citation>
    <scope>NUCLEOTIDE SEQUENCE [LARGE SCALE GENOMIC DNA]</scope>
    <source>
        <strain evidence="1">HYR1</strain>
    </source>
</reference>
<comment type="caution">
    <text evidence="1">The sequence shown here is derived from an EMBL/GenBank/DDBJ whole genome shotgun (WGS) entry which is preliminary data.</text>
</comment>
<name>A0A3M7RCD0_BRAPC</name>
<dbReference type="AlphaFoldDB" id="A0A3M7RCD0"/>
<sequence>MDKFFLFESLFRKEVLARYRKQVNRIKRFSSEQIKQINNKLIILLPFEKKINQDILLRVKVNDFTSNSFPIRAGVPQGS</sequence>
<proteinExistence type="predicted"/>
<accession>A0A3M7RCD0</accession>
<evidence type="ECO:0000313" key="2">
    <source>
        <dbReference type="Proteomes" id="UP000276133"/>
    </source>
</evidence>
<keyword evidence="2" id="KW-1185">Reference proteome</keyword>
<dbReference type="EMBL" id="REGN01003758">
    <property type="protein sequence ID" value="RNA20935.1"/>
    <property type="molecule type" value="Genomic_DNA"/>
</dbReference>
<gene>
    <name evidence="1" type="ORF">BpHYR1_025528</name>
</gene>